<protein>
    <submittedName>
        <fullName evidence="2">Uncharacterized protein</fullName>
    </submittedName>
</protein>
<sequence>MLARRKMPVERADADAGLAGDLFQRGIDAMRGKGRRRDLDQPIAVALRIGAQLFCRCGVGVVFNGNGRLRSQFFLHSRNMGLEPVRVSPHLINGGSSVLVEQPYHIIREPGMSRPSNLQATAFPKRWRLAKANESAISPLAGEMSGRTEGGAVPPAYQPITIAASDWFPFGLNRKGSDPSHPPLPCRASPPQGGRSAAPPPSHT</sequence>
<reference evidence="2 3" key="1">
    <citation type="submission" date="2013-02" db="EMBL/GenBank/DDBJ databases">
        <authorList>
            <person name="Genoscope - CEA"/>
        </authorList>
    </citation>
    <scope>NUCLEOTIDE SEQUENCE [LARGE SCALE GENOMIC DNA]</scope>
    <source>
        <strain evidence="2 3">STM 2683</strain>
    </source>
</reference>
<dbReference type="AlphaFoldDB" id="M5EW05"/>
<keyword evidence="3" id="KW-1185">Reference proteome</keyword>
<organism evidence="2 3">
    <name type="scientific">Mesorhizobium metallidurans STM 2683</name>
    <dbReference type="NCBI Taxonomy" id="1297569"/>
    <lineage>
        <taxon>Bacteria</taxon>
        <taxon>Pseudomonadati</taxon>
        <taxon>Pseudomonadota</taxon>
        <taxon>Alphaproteobacteria</taxon>
        <taxon>Hyphomicrobiales</taxon>
        <taxon>Phyllobacteriaceae</taxon>
        <taxon>Mesorhizobium</taxon>
    </lineage>
</organism>
<dbReference type="EMBL" id="CAUM01000143">
    <property type="protein sequence ID" value="CCV08190.1"/>
    <property type="molecule type" value="Genomic_DNA"/>
</dbReference>
<name>M5EW05_9HYPH</name>
<dbReference type="STRING" id="1297569.MESS2_730086"/>
<evidence type="ECO:0000313" key="2">
    <source>
        <dbReference type="EMBL" id="CCV08190.1"/>
    </source>
</evidence>
<proteinExistence type="predicted"/>
<dbReference type="Proteomes" id="UP000012062">
    <property type="component" value="Unassembled WGS sequence"/>
</dbReference>
<gene>
    <name evidence="2" type="ORF">MESS2_730086</name>
</gene>
<accession>M5EW05</accession>
<evidence type="ECO:0000313" key="3">
    <source>
        <dbReference type="Proteomes" id="UP000012062"/>
    </source>
</evidence>
<feature type="region of interest" description="Disordered" evidence="1">
    <location>
        <begin position="171"/>
        <end position="204"/>
    </location>
</feature>
<evidence type="ECO:0000256" key="1">
    <source>
        <dbReference type="SAM" id="MobiDB-lite"/>
    </source>
</evidence>
<comment type="caution">
    <text evidence="2">The sequence shown here is derived from an EMBL/GenBank/DDBJ whole genome shotgun (WGS) entry which is preliminary data.</text>
</comment>